<organism evidence="2">
    <name type="scientific">Gongylonema pulchrum</name>
    <dbReference type="NCBI Taxonomy" id="637853"/>
    <lineage>
        <taxon>Eukaryota</taxon>
        <taxon>Metazoa</taxon>
        <taxon>Ecdysozoa</taxon>
        <taxon>Nematoda</taxon>
        <taxon>Chromadorea</taxon>
        <taxon>Rhabditida</taxon>
        <taxon>Spirurina</taxon>
        <taxon>Spiruromorpha</taxon>
        <taxon>Spiruroidea</taxon>
        <taxon>Gongylonematidae</taxon>
        <taxon>Gongylonema</taxon>
    </lineage>
</organism>
<evidence type="ECO:0000313" key="2">
    <source>
        <dbReference type="WBParaSite" id="GPUH_0000665101-mRNA-1"/>
    </source>
</evidence>
<accession>A0A183DD51</accession>
<feature type="region of interest" description="Disordered" evidence="1">
    <location>
        <begin position="1"/>
        <end position="32"/>
    </location>
</feature>
<feature type="compositionally biased region" description="Basic and acidic residues" evidence="1">
    <location>
        <begin position="1"/>
        <end position="10"/>
    </location>
</feature>
<sequence length="86" mass="9626">LVRDGARGDESSELDDMTLIRHDTPSTPTNDMYKTVSPETLTQQLNSVRLAEARTPGNTGFVYNRQQANAIAEEGKLFFFQKLFSS</sequence>
<protein>
    <submittedName>
        <fullName evidence="2">Catalase</fullName>
    </submittedName>
</protein>
<evidence type="ECO:0000256" key="1">
    <source>
        <dbReference type="SAM" id="MobiDB-lite"/>
    </source>
</evidence>
<dbReference type="WBParaSite" id="GPUH_0000665101-mRNA-1">
    <property type="protein sequence ID" value="GPUH_0000665101-mRNA-1"/>
    <property type="gene ID" value="GPUH_0000665101"/>
</dbReference>
<proteinExistence type="predicted"/>
<name>A0A183DD51_9BILA</name>
<dbReference type="AlphaFoldDB" id="A0A183DD51"/>
<reference evidence="2" key="1">
    <citation type="submission" date="2016-06" db="UniProtKB">
        <authorList>
            <consortium name="WormBaseParasite"/>
        </authorList>
    </citation>
    <scope>IDENTIFICATION</scope>
</reference>